<dbReference type="InterPro" id="IPR004871">
    <property type="entry name" value="RSE1/DDB1/CPSF1_C"/>
</dbReference>
<dbReference type="Pfam" id="PF03178">
    <property type="entry name" value="CPSF_A"/>
    <property type="match status" value="1"/>
</dbReference>
<keyword evidence="4" id="KW-0507">mRNA processing</keyword>
<gene>
    <name evidence="14" type="ORF">QBC47DRAFT_345659</name>
</gene>
<evidence type="ECO:0000256" key="1">
    <source>
        <dbReference type="ARBA" id="ARBA00004123"/>
    </source>
</evidence>
<dbReference type="InterPro" id="IPR050358">
    <property type="entry name" value="RSE1/DDB1/CFT1"/>
</dbReference>
<reference evidence="14" key="1">
    <citation type="submission" date="2023-06" db="EMBL/GenBank/DDBJ databases">
        <title>Genome-scale phylogeny and comparative genomics of the fungal order Sordariales.</title>
        <authorList>
            <consortium name="Lawrence Berkeley National Laboratory"/>
            <person name="Hensen N."/>
            <person name="Bonometti L."/>
            <person name="Westerberg I."/>
            <person name="Brannstrom I.O."/>
            <person name="Guillou S."/>
            <person name="Cros-Aarteil S."/>
            <person name="Calhoun S."/>
            <person name="Haridas S."/>
            <person name="Kuo A."/>
            <person name="Mondo S."/>
            <person name="Pangilinan J."/>
            <person name="Riley R."/>
            <person name="Labutti K."/>
            <person name="Andreopoulos B."/>
            <person name="Lipzen A."/>
            <person name="Chen C."/>
            <person name="Yanf M."/>
            <person name="Daum C."/>
            <person name="Ng V."/>
            <person name="Clum A."/>
            <person name="Steindorff A."/>
            <person name="Ohm R."/>
            <person name="Martin F."/>
            <person name="Silar P."/>
            <person name="Natvig D."/>
            <person name="Lalanne C."/>
            <person name="Gautier V."/>
            <person name="Ament-Velasquez S.L."/>
            <person name="Kruys A."/>
            <person name="Hutchinson M.I."/>
            <person name="Powell A.J."/>
            <person name="Barry K."/>
            <person name="Miller A.N."/>
            <person name="Grigoriev I.V."/>
            <person name="Debuchy R."/>
            <person name="Gladieux P."/>
            <person name="Thoren M.H."/>
            <person name="Johannesson H."/>
        </authorList>
    </citation>
    <scope>NUCLEOTIDE SEQUENCE</scope>
    <source>
        <strain evidence="14">PSN4</strain>
    </source>
</reference>
<accession>A0AAJ0F9D6</accession>
<evidence type="ECO:0000256" key="6">
    <source>
        <dbReference type="ARBA" id="ARBA00023242"/>
    </source>
</evidence>
<dbReference type="InterPro" id="IPR018846">
    <property type="entry name" value="Beta-prop_RSE1/DDB1/CPSF1_1st"/>
</dbReference>
<dbReference type="Gene3D" id="2.130.10.10">
    <property type="entry name" value="YVTN repeat-like/Quinoprotein amine dehydrogenase"/>
    <property type="match status" value="2"/>
</dbReference>
<evidence type="ECO:0000256" key="5">
    <source>
        <dbReference type="ARBA" id="ARBA00022884"/>
    </source>
</evidence>
<evidence type="ECO:0000313" key="14">
    <source>
        <dbReference type="EMBL" id="KAK1755263.1"/>
    </source>
</evidence>
<evidence type="ECO:0000256" key="9">
    <source>
        <dbReference type="ARBA" id="ARBA00039443"/>
    </source>
</evidence>
<comment type="caution">
    <text evidence="14">The sequence shown here is derived from an EMBL/GenBank/DDBJ whole genome shotgun (WGS) entry which is preliminary data.</text>
</comment>
<evidence type="ECO:0000259" key="11">
    <source>
        <dbReference type="Pfam" id="PF03178"/>
    </source>
</evidence>
<comment type="similarity">
    <text evidence="2">Belongs to the DDB1 family.</text>
</comment>
<dbReference type="PANTHER" id="PTHR10644">
    <property type="entry name" value="DNA REPAIR/RNA PROCESSING CPSF FAMILY"/>
    <property type="match status" value="1"/>
</dbReference>
<evidence type="ECO:0000256" key="10">
    <source>
        <dbReference type="ARBA" id="ARBA00041264"/>
    </source>
</evidence>
<dbReference type="Proteomes" id="UP001239445">
    <property type="component" value="Unassembled WGS sequence"/>
</dbReference>
<protein>
    <recommendedName>
        <fullName evidence="3">DNA damage-binding protein 1</fullName>
    </recommendedName>
    <alternativeName>
        <fullName evidence="10">Cleavage factor two protein 1</fullName>
    </alternativeName>
    <alternativeName>
        <fullName evidence="8 9">protein CFT1</fullName>
    </alternativeName>
</protein>
<dbReference type="FunFam" id="2.130.10.10:FF:000788">
    <property type="entry name" value="mRNA cleavage and polyadenylation factor subunit"/>
    <property type="match status" value="1"/>
</dbReference>
<organism evidence="14 15">
    <name type="scientific">Echria macrotheca</name>
    <dbReference type="NCBI Taxonomy" id="438768"/>
    <lineage>
        <taxon>Eukaryota</taxon>
        <taxon>Fungi</taxon>
        <taxon>Dikarya</taxon>
        <taxon>Ascomycota</taxon>
        <taxon>Pezizomycotina</taxon>
        <taxon>Sordariomycetes</taxon>
        <taxon>Sordariomycetidae</taxon>
        <taxon>Sordariales</taxon>
        <taxon>Schizotheciaceae</taxon>
        <taxon>Echria</taxon>
    </lineage>
</organism>
<dbReference type="Pfam" id="PF23726">
    <property type="entry name" value="Beta-prop_RSE1_2nd"/>
    <property type="match status" value="1"/>
</dbReference>
<dbReference type="InterPro" id="IPR011047">
    <property type="entry name" value="Quinoprotein_ADH-like_sf"/>
</dbReference>
<evidence type="ECO:0000256" key="3">
    <source>
        <dbReference type="ARBA" id="ARBA00014577"/>
    </source>
</evidence>
<evidence type="ECO:0000256" key="8">
    <source>
        <dbReference type="ARBA" id="ARBA00039187"/>
    </source>
</evidence>
<dbReference type="GO" id="GO:0005634">
    <property type="term" value="C:nucleus"/>
    <property type="evidence" value="ECO:0007669"/>
    <property type="project" value="UniProtKB-SubCell"/>
</dbReference>
<keyword evidence="6" id="KW-0539">Nucleus</keyword>
<evidence type="ECO:0000256" key="4">
    <source>
        <dbReference type="ARBA" id="ARBA00022664"/>
    </source>
</evidence>
<dbReference type="EMBL" id="MU839834">
    <property type="protein sequence ID" value="KAK1755263.1"/>
    <property type="molecule type" value="Genomic_DNA"/>
</dbReference>
<keyword evidence="5" id="KW-0694">RNA-binding</keyword>
<dbReference type="Pfam" id="PF10433">
    <property type="entry name" value="Beta-prop_RSE1_1st"/>
    <property type="match status" value="1"/>
</dbReference>
<proteinExistence type="inferred from homology"/>
<sequence length="1436" mass="155975">MQCYTELTPPTAVSHSLTLQLVPGQGANLVVAKSSLLQIFRTKVVSAEIETPQSAARRTKASSRFEDSLANDDDGLEVSFLGGDSLATKTHRANTVKLVLVAEFPLPGVITGLARIKTPRRNATTDSLLIAFKDARMSLVEWDAEQNTLETISIHYYEQDELQGSPWAVPLGCYENFLVADPASRCAALRFGARNLAILPFKQADEDIDMGDWDVELDGPRPAKDLSNAVVNGSSNIEDTPYSPSFVLRLSNLDPNLLHPVHLAFLHEYREPTFGILTSTRAASSSLGRRDQYSYMVFTLDLHQKASTTILSVGGLPQDLFQVVALPAPVGGALLVGNNELIHIDQSGKRNGVAVNPFGKQTTTFGLVDQTHLNIRLEGCVVDVLTAELGELLVILNDGRMGLITFRIDGRTVSGLDLRMIPAAAGGSIIPCRVSTLSRVGRSTMFAGCEEGDSLVFGWTKGQGQKTTKKTSPLQDIDPHLELELDSDGLDVEDDDDLYAQESTAHQQTIGVSSTSKAGEPSVRIHDRLFNMAPIKKMIIGEPSSVSNAEEERDSRGVRSELQLVCAVGMGKSSSLAAISLDIQPKVVGRFEFPEARGFWTVYVKKPLPKALQGDRGAASSNDYDTSGQYDKYMIVAKVDLDRFQTSDVYALTATGFESLAGTEFEPAAGMTVEAGTMGKDSRIIQVLKSEVRCYDGNLALSQMISMFDEETGAEPRVNSASIADPYLLLMRDDSSVYIAQMDKNFELEELEKEDKILTTTKWLTGCLYLDTSGLFAEEPGQKGTKPEESILIFLLSSSGALYIYRLPNLTKPVYVAEGLTYIPPGLSPEYTARKGTAKETVSEILVADLGDTTFKSPYLILRHRNDDLTIYQPFRAKKRDVQGLSRTLFFQKVPNSSFAKPPVETSQDDTPDVKGFLPMRRCSNVSGYSTVFLPGPSPSFVLKSSSSAPKVVGLQGSSVQAMSSFHTEGCEQGFIYADMHGITRVAQIPSDCSYADTGVSVKKIAIGEDIQAVAYHHPSQSYAVGCNVPEEFELPKDDDHHRAWAKEDISFKPTLDRGVLKLLSPATWTVIDSVQMEPCETILCVETLNLEVSESTNERRQLIAVGTARSKGEDLPTRGHVYVFDVADVIPVPGQPETNRKLKLIAKEDIPRGAVTDLSQVGNQGLMLVAQGQKCMVRGLKEDGSLLPVAFMDMNCYVTAVKELPGTGLCLMADAFKGVWFVGYTEDPYKMQLFGKSSTKLEVLTADFLPDGRELFIVASDADGHIHVLQFDPEHPKSLGGHLLLHRTTFNTGAHHPTSSLLLQAVPSPTSSNDAAKDPHVLLLASRTGVIAALRPLSESAYRQLSSLVAQLTTSLPPRAGLNPRGHRLPSLSCPTPGVDASVGRNIVDGVVLERFMELGTGRRGEMAGRAGYGGPGEVRAELEGVLGWAGLGYF</sequence>
<feature type="domain" description="RSE1/DDB1/CPSF1 second beta-propeller" evidence="13">
    <location>
        <begin position="585"/>
        <end position="981"/>
    </location>
</feature>
<feature type="domain" description="RSE1/DDB1/CPSF1 first beta-propeller" evidence="12">
    <location>
        <begin position="92"/>
        <end position="462"/>
    </location>
</feature>
<name>A0AAJ0F9D6_9PEZI</name>
<dbReference type="InterPro" id="IPR015943">
    <property type="entry name" value="WD40/YVTN_repeat-like_dom_sf"/>
</dbReference>
<evidence type="ECO:0000256" key="2">
    <source>
        <dbReference type="ARBA" id="ARBA00007453"/>
    </source>
</evidence>
<dbReference type="SUPFAM" id="SSF50998">
    <property type="entry name" value="Quinoprotein alcohol dehydrogenase-like"/>
    <property type="match status" value="1"/>
</dbReference>
<feature type="domain" description="RSE1/DDB1/CPSF1 C-terminal" evidence="11">
    <location>
        <begin position="1060"/>
        <end position="1398"/>
    </location>
</feature>
<evidence type="ECO:0000259" key="12">
    <source>
        <dbReference type="Pfam" id="PF10433"/>
    </source>
</evidence>
<comment type="similarity">
    <text evidence="7">Belongs to the CFT1 family.</text>
</comment>
<evidence type="ECO:0000259" key="13">
    <source>
        <dbReference type="Pfam" id="PF23726"/>
    </source>
</evidence>
<dbReference type="InterPro" id="IPR058543">
    <property type="entry name" value="Beta-prop_RSE1/DDB1/CPSF1_2nd"/>
</dbReference>
<comment type="subcellular location">
    <subcellularLocation>
        <location evidence="1">Nucleus</location>
    </subcellularLocation>
</comment>
<evidence type="ECO:0000313" key="15">
    <source>
        <dbReference type="Proteomes" id="UP001239445"/>
    </source>
</evidence>
<keyword evidence="15" id="KW-1185">Reference proteome</keyword>
<dbReference type="GO" id="GO:0006397">
    <property type="term" value="P:mRNA processing"/>
    <property type="evidence" value="ECO:0007669"/>
    <property type="project" value="UniProtKB-KW"/>
</dbReference>
<dbReference type="GO" id="GO:0003723">
    <property type="term" value="F:RNA binding"/>
    <property type="evidence" value="ECO:0007669"/>
    <property type="project" value="UniProtKB-KW"/>
</dbReference>
<evidence type="ECO:0000256" key="7">
    <source>
        <dbReference type="ARBA" id="ARBA00038304"/>
    </source>
</evidence>